<organism evidence="11 12">
    <name type="scientific">Alkalihalobacillus trypoxylicola</name>
    <dbReference type="NCBI Taxonomy" id="519424"/>
    <lineage>
        <taxon>Bacteria</taxon>
        <taxon>Bacillati</taxon>
        <taxon>Bacillota</taxon>
        <taxon>Bacilli</taxon>
        <taxon>Bacillales</taxon>
        <taxon>Bacillaceae</taxon>
        <taxon>Alkalihalobacillus</taxon>
    </lineage>
</organism>
<feature type="domain" description="Amidohydrolase-related" evidence="9">
    <location>
        <begin position="68"/>
        <end position="351"/>
    </location>
</feature>
<keyword evidence="4 8" id="KW-0378">Hydrolase</keyword>
<evidence type="ECO:0000259" key="10">
    <source>
        <dbReference type="Pfam" id="PF13382"/>
    </source>
</evidence>
<dbReference type="SUPFAM" id="SSF51556">
    <property type="entry name" value="Metallo-dependent hydrolases"/>
    <property type="match status" value="1"/>
</dbReference>
<dbReference type="OrthoDB" id="9775607at2"/>
<dbReference type="InterPro" id="IPR011059">
    <property type="entry name" value="Metal-dep_hydrolase_composite"/>
</dbReference>
<evidence type="ECO:0000256" key="5">
    <source>
        <dbReference type="ARBA" id="ARBA00023211"/>
    </source>
</evidence>
<dbReference type="AlphaFoldDB" id="A0A162D4R5"/>
<dbReference type="GO" id="GO:0000034">
    <property type="term" value="F:adenine deaminase activity"/>
    <property type="evidence" value="ECO:0007669"/>
    <property type="project" value="UniProtKB-UniRule"/>
</dbReference>
<comment type="similarity">
    <text evidence="2 8">Belongs to the metallo-dependent hydrolases superfamily. Adenine deaminase family.</text>
</comment>
<dbReference type="GO" id="GO:0006146">
    <property type="term" value="P:adenine catabolic process"/>
    <property type="evidence" value="ECO:0007669"/>
    <property type="project" value="InterPro"/>
</dbReference>
<dbReference type="CDD" id="cd01295">
    <property type="entry name" value="AdeC"/>
    <property type="match status" value="1"/>
</dbReference>
<dbReference type="Gene3D" id="2.30.40.10">
    <property type="entry name" value="Urease, subunit C, domain 1"/>
    <property type="match status" value="1"/>
</dbReference>
<reference evidence="11" key="1">
    <citation type="submission" date="2016-02" db="EMBL/GenBank/DDBJ databases">
        <title>Genome sequence of Bacillus trypoxylicola KCTC 13244(T).</title>
        <authorList>
            <person name="Jeong H."/>
            <person name="Park S.-H."/>
            <person name="Choi S.-K."/>
        </authorList>
    </citation>
    <scope>NUCLEOTIDE SEQUENCE [LARGE SCALE GENOMIC DNA]</scope>
    <source>
        <strain evidence="11">KCTC 13244</strain>
    </source>
</reference>
<dbReference type="InterPro" id="IPR032466">
    <property type="entry name" value="Metal_Hydrolase"/>
</dbReference>
<dbReference type="RefSeq" id="WP_061949524.1">
    <property type="nucleotide sequence ID" value="NZ_LTAO01000034.1"/>
</dbReference>
<dbReference type="Proteomes" id="UP000075806">
    <property type="component" value="Unassembled WGS sequence"/>
</dbReference>
<comment type="cofactor">
    <cofactor evidence="1 8">
        <name>Mn(2+)</name>
        <dbReference type="ChEBI" id="CHEBI:29035"/>
    </cofactor>
</comment>
<dbReference type="EC" id="3.5.4.2" evidence="3 8"/>
<evidence type="ECO:0000256" key="2">
    <source>
        <dbReference type="ARBA" id="ARBA00006773"/>
    </source>
</evidence>
<name>A0A162D4R5_9BACI</name>
<dbReference type="InterPro" id="IPR026912">
    <property type="entry name" value="Adenine_deam_C"/>
</dbReference>
<keyword evidence="12" id="KW-1185">Reference proteome</keyword>
<evidence type="ECO:0000256" key="1">
    <source>
        <dbReference type="ARBA" id="ARBA00001936"/>
    </source>
</evidence>
<dbReference type="SUPFAM" id="SSF51338">
    <property type="entry name" value="Composite domain of metallo-dependent hydrolases"/>
    <property type="match status" value="1"/>
</dbReference>
<dbReference type="Gene3D" id="3.20.20.140">
    <property type="entry name" value="Metal-dependent hydrolases"/>
    <property type="match status" value="1"/>
</dbReference>
<evidence type="ECO:0000313" key="12">
    <source>
        <dbReference type="Proteomes" id="UP000075806"/>
    </source>
</evidence>
<proteinExistence type="inferred from homology"/>
<evidence type="ECO:0000256" key="4">
    <source>
        <dbReference type="ARBA" id="ARBA00022801"/>
    </source>
</evidence>
<dbReference type="EMBL" id="LTAO01000034">
    <property type="protein sequence ID" value="KYG28097.1"/>
    <property type="molecule type" value="Genomic_DNA"/>
</dbReference>
<dbReference type="STRING" id="519424.AZF04_09330"/>
<protein>
    <recommendedName>
        <fullName evidence="7 8">Adenine deaminase</fullName>
        <shortName evidence="8">Adenase</shortName>
        <shortName evidence="8">Adenine aminase</shortName>
        <ecNumber evidence="3 8">3.5.4.2</ecNumber>
    </recommendedName>
</protein>
<comment type="caution">
    <text evidence="11">The sequence shown here is derived from an EMBL/GenBank/DDBJ whole genome shotgun (WGS) entry which is preliminary data.</text>
</comment>
<accession>A0A162D4R5</accession>
<dbReference type="InterPro" id="IPR006680">
    <property type="entry name" value="Amidohydro-rel"/>
</dbReference>
<gene>
    <name evidence="8" type="primary">ade</name>
    <name evidence="11" type="ORF">AZF04_09330</name>
</gene>
<dbReference type="HAMAP" id="MF_01518">
    <property type="entry name" value="Adenine_deamin"/>
    <property type="match status" value="1"/>
</dbReference>
<dbReference type="Pfam" id="PF01979">
    <property type="entry name" value="Amidohydro_1"/>
    <property type="match status" value="1"/>
</dbReference>
<dbReference type="Pfam" id="PF13382">
    <property type="entry name" value="Adenine_deam_C"/>
    <property type="match status" value="1"/>
</dbReference>
<evidence type="ECO:0000259" key="9">
    <source>
        <dbReference type="Pfam" id="PF01979"/>
    </source>
</evidence>
<evidence type="ECO:0000256" key="8">
    <source>
        <dbReference type="HAMAP-Rule" id="MF_01518"/>
    </source>
</evidence>
<dbReference type="PANTHER" id="PTHR11113:SF2">
    <property type="entry name" value="ADENINE DEAMINASE"/>
    <property type="match status" value="1"/>
</dbReference>
<evidence type="ECO:0000313" key="11">
    <source>
        <dbReference type="EMBL" id="KYG28097.1"/>
    </source>
</evidence>
<evidence type="ECO:0000256" key="7">
    <source>
        <dbReference type="ARBA" id="ARBA00069718"/>
    </source>
</evidence>
<dbReference type="FunFam" id="3.20.20.140:FF:000016">
    <property type="entry name" value="Adenine deaminase"/>
    <property type="match status" value="1"/>
</dbReference>
<dbReference type="NCBIfam" id="TIGR01178">
    <property type="entry name" value="ade"/>
    <property type="match status" value="1"/>
</dbReference>
<dbReference type="InterPro" id="IPR006679">
    <property type="entry name" value="Adenine_deam"/>
</dbReference>
<sequence>MISKESLRRQIAVAAKKEEADLILKNGKIVDVFNLTIYEADVAIADGYIVGIGSYEKAKEIISLNGQFISPSFIDGHVHIESAMVTPEEFAKAVLPHGVTTVIADPHEIANVGGIEAVRYMVAASKHLPLDIKMMASSCVPATSLENNGAKLTAEEIKLLFSNKEVYGLGEVMDYPAVLSGDEEMLEKLISARDHHAGIDGHGAGLDEIGLNTYMTAGIRNDHEAVSAEEGLSRLRRGMYLLMREGTAAKDLEALLPVLTSVNSRRAVLATDDKHLDELIELGSIDASIRKAITLGINPLQAIQMGSLNAAECFQLKDKGAIAPGYVADFLIISDLNMLSIDEVFVKGKQVAQSGKLTQRIREAVTPPSFLTESIKMAPLRVDSLDLTIENSNKANIISAKPGSIITEHLIEEVEVKNGLFQPSVKENQLKMVVVERHNALGNVGVGILKGIPLTEGAIVSTVAHDSHNIVACGVDDTSLMIAINHVAEIGGGIAVVKGKQIIASLPLPLAGLMSLNSYDSVIQSLKKLERGLQTIGFKEAWNPFITLSFLALPVIPTLKLTDTGLFDVQSFKHISVEVVE</sequence>
<comment type="catalytic activity">
    <reaction evidence="6 8">
        <text>adenine + H2O + H(+) = hypoxanthine + NH4(+)</text>
        <dbReference type="Rhea" id="RHEA:23688"/>
        <dbReference type="ChEBI" id="CHEBI:15377"/>
        <dbReference type="ChEBI" id="CHEBI:15378"/>
        <dbReference type="ChEBI" id="CHEBI:16708"/>
        <dbReference type="ChEBI" id="CHEBI:17368"/>
        <dbReference type="ChEBI" id="CHEBI:28938"/>
        <dbReference type="EC" id="3.5.4.2"/>
    </reaction>
</comment>
<dbReference type="PANTHER" id="PTHR11113">
    <property type="entry name" value="N-ACETYLGLUCOSAMINE-6-PHOSPHATE DEACETYLASE"/>
    <property type="match status" value="1"/>
</dbReference>
<feature type="domain" description="Adenine deaminase C-terminal" evidence="10">
    <location>
        <begin position="405"/>
        <end position="573"/>
    </location>
</feature>
<evidence type="ECO:0000256" key="6">
    <source>
        <dbReference type="ARBA" id="ARBA00047720"/>
    </source>
</evidence>
<evidence type="ECO:0000256" key="3">
    <source>
        <dbReference type="ARBA" id="ARBA00012782"/>
    </source>
</evidence>
<keyword evidence="5 8" id="KW-0464">Manganese</keyword>